<accession>A0A9N8JZ99</accession>
<dbReference type="OrthoDB" id="303614at2759"/>
<name>A0A9N8JZ99_9PEZI</name>
<evidence type="ECO:0000313" key="1">
    <source>
        <dbReference type="EMBL" id="CAD0097616.1"/>
    </source>
</evidence>
<gene>
    <name evidence="1" type="ORF">AWRI4233_LOCUS6440</name>
</gene>
<protein>
    <recommendedName>
        <fullName evidence="3">Histidine kinase</fullName>
    </recommendedName>
</protein>
<evidence type="ECO:0008006" key="3">
    <source>
        <dbReference type="Google" id="ProtNLM"/>
    </source>
</evidence>
<keyword evidence="2" id="KW-1185">Reference proteome</keyword>
<dbReference type="AlphaFoldDB" id="A0A9N8JZ99"/>
<dbReference type="EMBL" id="CAIJEO010000008">
    <property type="protein sequence ID" value="CAD0097616.1"/>
    <property type="molecule type" value="Genomic_DNA"/>
</dbReference>
<proteinExistence type="predicted"/>
<organism evidence="1 2">
    <name type="scientific">Aureobasidium mustum</name>
    <dbReference type="NCBI Taxonomy" id="2773714"/>
    <lineage>
        <taxon>Eukaryota</taxon>
        <taxon>Fungi</taxon>
        <taxon>Dikarya</taxon>
        <taxon>Ascomycota</taxon>
        <taxon>Pezizomycotina</taxon>
        <taxon>Dothideomycetes</taxon>
        <taxon>Dothideomycetidae</taxon>
        <taxon>Dothideales</taxon>
        <taxon>Saccotheciaceae</taxon>
        <taxon>Aureobasidium</taxon>
    </lineage>
</organism>
<reference evidence="1" key="1">
    <citation type="submission" date="2020-06" db="EMBL/GenBank/DDBJ databases">
        <authorList>
            <person name="Onetto C."/>
        </authorList>
    </citation>
    <scope>NUCLEOTIDE SEQUENCE</scope>
</reference>
<sequence length="129" mass="14694">MPTFGWQSNESPHAQFIRSRDWGATAIGPPETWPHQLHQMIDLIMLDPTPSAIMWGDSLTMIYNDGFVEFAGEKHPKLMGGTPMVSYAEVWEPQFAPIIKLGREKGLATRHKDVPLFLKRHGYNEYVSL</sequence>
<comment type="caution">
    <text evidence="1">The sequence shown here is derived from an EMBL/GenBank/DDBJ whole genome shotgun (WGS) entry which is preliminary data.</text>
</comment>
<dbReference type="Proteomes" id="UP000714618">
    <property type="component" value="Unassembled WGS sequence"/>
</dbReference>
<evidence type="ECO:0000313" key="2">
    <source>
        <dbReference type="Proteomes" id="UP000714618"/>
    </source>
</evidence>